<reference evidence="1 2" key="1">
    <citation type="submission" date="2014-06" db="EMBL/GenBank/DDBJ databases">
        <title>Whole Genome Sequences of Three Symbiotic Endozoicomonas Bacteria.</title>
        <authorList>
            <person name="Neave M.J."/>
            <person name="Apprill A."/>
            <person name="Voolstra C.R."/>
        </authorList>
    </citation>
    <scope>NUCLEOTIDE SEQUENCE [LARGE SCALE GENOMIC DNA]</scope>
    <source>
        <strain evidence="1 2">DSM 22380</strain>
    </source>
</reference>
<organism evidence="1 2">
    <name type="scientific">Endozoicomonas elysicola</name>
    <dbReference type="NCBI Taxonomy" id="305900"/>
    <lineage>
        <taxon>Bacteria</taxon>
        <taxon>Pseudomonadati</taxon>
        <taxon>Pseudomonadota</taxon>
        <taxon>Gammaproteobacteria</taxon>
        <taxon>Oceanospirillales</taxon>
        <taxon>Endozoicomonadaceae</taxon>
        <taxon>Endozoicomonas</taxon>
    </lineage>
</organism>
<keyword evidence="2" id="KW-1185">Reference proteome</keyword>
<dbReference type="EMBL" id="JOJP01000001">
    <property type="protein sequence ID" value="KEI70716.1"/>
    <property type="molecule type" value="Genomic_DNA"/>
</dbReference>
<protein>
    <submittedName>
        <fullName evidence="1">Uncharacterized protein</fullName>
    </submittedName>
</protein>
<evidence type="ECO:0000313" key="2">
    <source>
        <dbReference type="Proteomes" id="UP000027997"/>
    </source>
</evidence>
<name>A0A081K990_9GAMM</name>
<gene>
    <name evidence="1" type="ORF">GV64_08145</name>
</gene>
<sequence length="98" mass="11111">MQYSHALNGQKDLLFDHFHHQSPFDVPIEVVQNGLVWLLSDSRFHPVKALVQGEFSSVDELRLELLSGNIKLSPIAIDQLLDEIDRLVDDYRKGAALS</sequence>
<dbReference type="AlphaFoldDB" id="A0A081K990"/>
<accession>A0A081K990</accession>
<proteinExistence type="predicted"/>
<dbReference type="STRING" id="305900.GV64_08145"/>
<evidence type="ECO:0000313" key="1">
    <source>
        <dbReference type="EMBL" id="KEI70716.1"/>
    </source>
</evidence>
<comment type="caution">
    <text evidence="1">The sequence shown here is derived from an EMBL/GenBank/DDBJ whole genome shotgun (WGS) entry which is preliminary data.</text>
</comment>
<dbReference type="Proteomes" id="UP000027997">
    <property type="component" value="Unassembled WGS sequence"/>
</dbReference>
<dbReference type="RefSeq" id="WP_020580675.1">
    <property type="nucleotide sequence ID" value="NZ_JOJP01000001.1"/>
</dbReference>